<organism evidence="2 3">
    <name type="scientific">Curvularia clavata</name>
    <dbReference type="NCBI Taxonomy" id="95742"/>
    <lineage>
        <taxon>Eukaryota</taxon>
        <taxon>Fungi</taxon>
        <taxon>Dikarya</taxon>
        <taxon>Ascomycota</taxon>
        <taxon>Pezizomycotina</taxon>
        <taxon>Dothideomycetes</taxon>
        <taxon>Pleosporomycetidae</taxon>
        <taxon>Pleosporales</taxon>
        <taxon>Pleosporineae</taxon>
        <taxon>Pleosporaceae</taxon>
        <taxon>Curvularia</taxon>
    </lineage>
</organism>
<name>A0A9Q8ZDP2_CURCL</name>
<feature type="compositionally biased region" description="Basic and acidic residues" evidence="1">
    <location>
        <begin position="465"/>
        <end position="490"/>
    </location>
</feature>
<gene>
    <name evidence="2" type="ORF">yc1106_07599</name>
</gene>
<reference evidence="2" key="1">
    <citation type="submission" date="2021-12" db="EMBL/GenBank/DDBJ databases">
        <title>Curvularia clavata genome.</title>
        <authorList>
            <person name="Cao Y."/>
        </authorList>
    </citation>
    <scope>NUCLEOTIDE SEQUENCE</scope>
    <source>
        <strain evidence="2">Yc1106</strain>
    </source>
</reference>
<protein>
    <submittedName>
        <fullName evidence="2">Uncharacterized protein</fullName>
    </submittedName>
</protein>
<dbReference type="OrthoDB" id="3786931at2759"/>
<proteinExistence type="predicted"/>
<accession>A0A9Q8ZDP2</accession>
<dbReference type="Proteomes" id="UP001056012">
    <property type="component" value="Chromosome 5"/>
</dbReference>
<dbReference type="EMBL" id="CP089278">
    <property type="protein sequence ID" value="USP80325.1"/>
    <property type="molecule type" value="Genomic_DNA"/>
</dbReference>
<keyword evidence="3" id="KW-1185">Reference proteome</keyword>
<evidence type="ECO:0000313" key="3">
    <source>
        <dbReference type="Proteomes" id="UP001056012"/>
    </source>
</evidence>
<evidence type="ECO:0000313" key="2">
    <source>
        <dbReference type="EMBL" id="USP80325.1"/>
    </source>
</evidence>
<evidence type="ECO:0000256" key="1">
    <source>
        <dbReference type="SAM" id="MobiDB-lite"/>
    </source>
</evidence>
<dbReference type="VEuPathDB" id="FungiDB:yc1106_07599"/>
<sequence>MSYLWQKLGTRDLHRDDMLSLVRILRDVPLRTEERYERKQEFYKKFTKLDIQDLPRRLRASGRPFGPSHNLCSLHKGLNAYLINDIWAWIKHEFEGAVGGFLYPIIMSGILNKELEWSLRQMEPVLEMWREDFRLDASPPPGREPIQCGDKWCYQQDQCPTCMMARIGSDEKVLFTLFAGLVGRLSSKRAISGASEVPCWKKSGSKRVRFVKYWLGKTNDGQTNLFQAGELGVQLRRWTIEMTESPETLFSNSGTTVSSLTDNSSTVIDGISRPKQDDSKLGPLPRPIGVAQLTPAEDLGFNIPHGPQFPAPASPTLHRKISTSSLYSSTTLSPNDSVSSVGFKPVPLRVAQKQSPNLPDVTENPYHYPCMPTPSAQDFVTNPPPPPETILSYTGGPSERENYTDPLSHPIYNAFAPQAEGIEKYRRLLATNKPHTALPVPKRTSMYFSYWDRKFNEAEFDEVDKEPTKEEREAMEKQVREDKGNGDDTKSSTTQWEDLYRT</sequence>
<feature type="region of interest" description="Disordered" evidence="1">
    <location>
        <begin position="459"/>
        <end position="502"/>
    </location>
</feature>
<dbReference type="AlphaFoldDB" id="A0A9Q8ZDP2"/>